<gene>
    <name evidence="8" type="ORF">JAAARDRAFT_196763</name>
</gene>
<feature type="region of interest" description="Disordered" evidence="6">
    <location>
        <begin position="112"/>
        <end position="144"/>
    </location>
</feature>
<evidence type="ECO:0000256" key="6">
    <source>
        <dbReference type="SAM" id="MobiDB-lite"/>
    </source>
</evidence>
<dbReference type="InterPro" id="IPR013785">
    <property type="entry name" value="Aldolase_TIM"/>
</dbReference>
<organism evidence="8 9">
    <name type="scientific">Jaapia argillacea MUCL 33604</name>
    <dbReference type="NCBI Taxonomy" id="933084"/>
    <lineage>
        <taxon>Eukaryota</taxon>
        <taxon>Fungi</taxon>
        <taxon>Dikarya</taxon>
        <taxon>Basidiomycota</taxon>
        <taxon>Agaricomycotina</taxon>
        <taxon>Agaricomycetes</taxon>
        <taxon>Agaricomycetidae</taxon>
        <taxon>Jaapiales</taxon>
        <taxon>Jaapiaceae</taxon>
        <taxon>Jaapia</taxon>
    </lineage>
</organism>
<dbReference type="EMBL" id="KL197729">
    <property type="protein sequence ID" value="KDQ54431.1"/>
    <property type="molecule type" value="Genomic_DNA"/>
</dbReference>
<evidence type="ECO:0000256" key="4">
    <source>
        <dbReference type="ARBA" id="ARBA00022857"/>
    </source>
</evidence>
<evidence type="ECO:0000256" key="5">
    <source>
        <dbReference type="ARBA" id="ARBA00023002"/>
    </source>
</evidence>
<dbReference type="PANTHER" id="PTHR43303:SF4">
    <property type="entry name" value="NADPH DEHYDROGENASE C23G7.10C-RELATED"/>
    <property type="match status" value="1"/>
</dbReference>
<dbReference type="PANTHER" id="PTHR43303">
    <property type="entry name" value="NADPH DEHYDROGENASE C23G7.10C-RELATED"/>
    <property type="match status" value="1"/>
</dbReference>
<feature type="domain" description="NADH:flavin oxidoreductase/NADH oxidase N-terminal" evidence="7">
    <location>
        <begin position="184"/>
        <end position="290"/>
    </location>
</feature>
<keyword evidence="4" id="KW-0521">NADP</keyword>
<dbReference type="AlphaFoldDB" id="A0A067PVT0"/>
<reference evidence="9" key="1">
    <citation type="journal article" date="2014" name="Proc. Natl. Acad. Sci. U.S.A.">
        <title>Extensive sampling of basidiomycete genomes demonstrates inadequacy of the white-rot/brown-rot paradigm for wood decay fungi.</title>
        <authorList>
            <person name="Riley R."/>
            <person name="Salamov A.A."/>
            <person name="Brown D.W."/>
            <person name="Nagy L.G."/>
            <person name="Floudas D."/>
            <person name="Held B.W."/>
            <person name="Levasseur A."/>
            <person name="Lombard V."/>
            <person name="Morin E."/>
            <person name="Otillar R."/>
            <person name="Lindquist E.A."/>
            <person name="Sun H."/>
            <person name="LaButti K.M."/>
            <person name="Schmutz J."/>
            <person name="Jabbour D."/>
            <person name="Luo H."/>
            <person name="Baker S.E."/>
            <person name="Pisabarro A.G."/>
            <person name="Walton J.D."/>
            <person name="Blanchette R.A."/>
            <person name="Henrissat B."/>
            <person name="Martin F."/>
            <person name="Cullen D."/>
            <person name="Hibbett D.S."/>
            <person name="Grigoriev I.V."/>
        </authorList>
    </citation>
    <scope>NUCLEOTIDE SEQUENCE [LARGE SCALE GENOMIC DNA]</scope>
    <source>
        <strain evidence="9">MUCL 33604</strain>
    </source>
</reference>
<dbReference type="InParanoid" id="A0A067PVT0"/>
<evidence type="ECO:0000313" key="9">
    <source>
        <dbReference type="Proteomes" id="UP000027265"/>
    </source>
</evidence>
<dbReference type="GO" id="GO:0050661">
    <property type="term" value="F:NADP binding"/>
    <property type="evidence" value="ECO:0007669"/>
    <property type="project" value="InterPro"/>
</dbReference>
<proteinExistence type="predicted"/>
<dbReference type="Proteomes" id="UP000027265">
    <property type="component" value="Unassembled WGS sequence"/>
</dbReference>
<dbReference type="InterPro" id="IPR044152">
    <property type="entry name" value="YqjM-like"/>
</dbReference>
<protein>
    <recommendedName>
        <fullName evidence="7">NADH:flavin oxidoreductase/NADH oxidase N-terminal domain-containing protein</fullName>
    </recommendedName>
</protein>
<dbReference type="InterPro" id="IPR001155">
    <property type="entry name" value="OxRdtase_FMN_N"/>
</dbReference>
<feature type="domain" description="NADH:flavin oxidoreductase/NADH oxidase N-terminal" evidence="7">
    <location>
        <begin position="411"/>
        <end position="613"/>
    </location>
</feature>
<feature type="compositionally biased region" description="Low complexity" evidence="6">
    <location>
        <begin position="68"/>
        <end position="88"/>
    </location>
</feature>
<keyword evidence="3" id="KW-0288">FMN</keyword>
<dbReference type="GO" id="GO:0003959">
    <property type="term" value="F:NADPH dehydrogenase activity"/>
    <property type="evidence" value="ECO:0007669"/>
    <property type="project" value="InterPro"/>
</dbReference>
<feature type="region of interest" description="Disordered" evidence="6">
    <location>
        <begin position="60"/>
        <end position="89"/>
    </location>
</feature>
<feature type="compositionally biased region" description="Low complexity" evidence="6">
    <location>
        <begin position="16"/>
        <end position="36"/>
    </location>
</feature>
<feature type="region of interest" description="Disordered" evidence="6">
    <location>
        <begin position="1"/>
        <end position="38"/>
    </location>
</feature>
<dbReference type="Gene3D" id="3.20.20.70">
    <property type="entry name" value="Aldolase class I"/>
    <property type="match status" value="1"/>
</dbReference>
<dbReference type="SUPFAM" id="SSF51395">
    <property type="entry name" value="FMN-linked oxidoreductases"/>
    <property type="match status" value="1"/>
</dbReference>
<keyword evidence="5" id="KW-0560">Oxidoreductase</keyword>
<evidence type="ECO:0000256" key="1">
    <source>
        <dbReference type="ARBA" id="ARBA00001917"/>
    </source>
</evidence>
<evidence type="ECO:0000256" key="2">
    <source>
        <dbReference type="ARBA" id="ARBA00022630"/>
    </source>
</evidence>
<accession>A0A067PVT0</accession>
<name>A0A067PVT0_9AGAM</name>
<comment type="cofactor">
    <cofactor evidence="1">
        <name>FMN</name>
        <dbReference type="ChEBI" id="CHEBI:58210"/>
    </cofactor>
</comment>
<evidence type="ECO:0000259" key="7">
    <source>
        <dbReference type="Pfam" id="PF00724"/>
    </source>
</evidence>
<evidence type="ECO:0000313" key="8">
    <source>
        <dbReference type="EMBL" id="KDQ54431.1"/>
    </source>
</evidence>
<dbReference type="Pfam" id="PF00724">
    <property type="entry name" value="Oxidored_FMN"/>
    <property type="match status" value="2"/>
</dbReference>
<dbReference type="STRING" id="933084.A0A067PVT0"/>
<feature type="compositionally biased region" description="Polar residues" evidence="6">
    <location>
        <begin position="1"/>
        <end position="15"/>
    </location>
</feature>
<dbReference type="HOGENOM" id="CLU_419809_0_0_1"/>
<keyword evidence="2" id="KW-0285">Flavoprotein</keyword>
<keyword evidence="9" id="KW-1185">Reference proteome</keyword>
<sequence>MSSTNLIPSDAPVQNSPSAPDSAGNGASAGSAIGSDELPLGILRPDFPSFKVLQAKNLIPSDAPVHNSPSAPDSAGNGASAGSAIGSDELPLGILRPDFPSFKVLQTTNLIPSDAPVHNSPSAPDSAGNGASDGSAIGSDEMPLGVLRPNLPSFKAVQTNLVVTSPNGVPATTTPQTSSSSDKKLLQPIKIRGVEFPNRVFASPMCQFSAEDGKVTDAHKTPLETITTQSNPAPGLYFVEATAVLPEGRLTVGDAGLWDDSQVGPMKDLVDTAHSKKQLTGIQLSHAGRNQVRPVPPLHPVLGNEPGGGQGCYNGVCCSRSDNDPELGSANNVAGTEDQNHKGPNQPVPEYCGVWNGIPYCVSALPHTHNPDSVSGPQPPSGPVTTPHRVYCGTWNGVPYCVAGFKNFIRPEDLTKDEIEGVIKAFEDAASRAVKAGFDVVELSSAQGTLLSSFLTPFVNRRGDEYGASFEGRVKLVLDVVDAVRAAIPNTMPLFLRISATDGLEDALPEGASWTTDDTLKLAGILVDHGVDFLDVASGGNGADQLALEPSSQSKVSGYSQSVKKVVASKIVVGSVGGYADGKVVEDTLEQGKADVILVGRGLLGNPGLIQSMVEDLGVVKLNGVNGKVLTNGGVEVNGNGALHSAVGQVATA</sequence>
<dbReference type="GO" id="GO:0010181">
    <property type="term" value="F:FMN binding"/>
    <property type="evidence" value="ECO:0007669"/>
    <property type="project" value="InterPro"/>
</dbReference>
<evidence type="ECO:0000256" key="3">
    <source>
        <dbReference type="ARBA" id="ARBA00022643"/>
    </source>
</evidence>